<evidence type="ECO:0000313" key="2">
    <source>
        <dbReference type="EMBL" id="CAG9184105.1"/>
    </source>
</evidence>
<feature type="region of interest" description="Disordered" evidence="1">
    <location>
        <begin position="126"/>
        <end position="149"/>
    </location>
</feature>
<dbReference type="EMBL" id="CAJZAH010000010">
    <property type="protein sequence ID" value="CAG9184105.1"/>
    <property type="molecule type" value="Genomic_DNA"/>
</dbReference>
<proteinExistence type="predicted"/>
<name>A0ABN7ZIL2_9BURK</name>
<comment type="caution">
    <text evidence="2">The sequence shown here is derived from an EMBL/GenBank/DDBJ whole genome shotgun (WGS) entry which is preliminary data.</text>
</comment>
<evidence type="ECO:0000313" key="3">
    <source>
        <dbReference type="Proteomes" id="UP000721236"/>
    </source>
</evidence>
<reference evidence="2 3" key="1">
    <citation type="submission" date="2021-08" db="EMBL/GenBank/DDBJ databases">
        <authorList>
            <person name="Peeters C."/>
        </authorList>
    </citation>
    <scope>NUCLEOTIDE SEQUENCE [LARGE SCALE GENOMIC DNA]</scope>
    <source>
        <strain evidence="2 3">LMG 21510</strain>
    </source>
</reference>
<organism evidence="2 3">
    <name type="scientific">Cupriavidus respiraculi</name>
    <dbReference type="NCBI Taxonomy" id="195930"/>
    <lineage>
        <taxon>Bacteria</taxon>
        <taxon>Pseudomonadati</taxon>
        <taxon>Pseudomonadota</taxon>
        <taxon>Betaproteobacteria</taxon>
        <taxon>Burkholderiales</taxon>
        <taxon>Burkholderiaceae</taxon>
        <taxon>Cupriavidus</taxon>
    </lineage>
</organism>
<evidence type="ECO:0000256" key="1">
    <source>
        <dbReference type="SAM" id="MobiDB-lite"/>
    </source>
</evidence>
<dbReference type="Proteomes" id="UP000721236">
    <property type="component" value="Unassembled WGS sequence"/>
</dbReference>
<gene>
    <name evidence="2" type="ORF">LMG21510_05025</name>
</gene>
<keyword evidence="3" id="KW-1185">Reference proteome</keyword>
<protein>
    <submittedName>
        <fullName evidence="2">Uncharacterized protein</fullName>
    </submittedName>
</protein>
<sequence length="149" mass="16268">MPSGRGARVHLRLAGYGGSQTRLEVTVLDATGSVLRSQVLERGTDDRQQETFWCSEGVLWLPMVTKVIKDGTGIGTNSTQKGLQLAQDGTLLGVHRSAGVALIGWVVPIALSHDIWFRWPAVDERRPPSNARAQQQNLEHPAARAQEAH</sequence>
<accession>A0ABN7ZIL2</accession>